<name>A0A6G1J7A7_9PLEO</name>
<dbReference type="PANTHER" id="PTHR42951:SF4">
    <property type="entry name" value="ACYL-COENZYME A THIOESTERASE MBLAC2"/>
    <property type="match status" value="1"/>
</dbReference>
<dbReference type="OrthoDB" id="536211at2759"/>
<dbReference type="Proteomes" id="UP000799291">
    <property type="component" value="Unassembled WGS sequence"/>
</dbReference>
<proteinExistence type="predicted"/>
<dbReference type="SMART" id="SM00849">
    <property type="entry name" value="Lactamase_B"/>
    <property type="match status" value="1"/>
</dbReference>
<gene>
    <name evidence="2" type="ORF">K458DRAFT_416424</name>
</gene>
<evidence type="ECO:0000313" key="2">
    <source>
        <dbReference type="EMBL" id="KAF2686073.1"/>
    </source>
</evidence>
<dbReference type="PANTHER" id="PTHR42951">
    <property type="entry name" value="METALLO-BETA-LACTAMASE DOMAIN-CONTAINING"/>
    <property type="match status" value="1"/>
</dbReference>
<protein>
    <submittedName>
        <fullName evidence="2">Metallo-hydrolase/oxidoreductase</fullName>
    </submittedName>
</protein>
<dbReference type="SUPFAM" id="SSF56281">
    <property type="entry name" value="Metallo-hydrolase/oxidoreductase"/>
    <property type="match status" value="1"/>
</dbReference>
<feature type="domain" description="Metallo-beta-lactamase" evidence="1">
    <location>
        <begin position="53"/>
        <end position="228"/>
    </location>
</feature>
<dbReference type="Gene3D" id="3.60.15.10">
    <property type="entry name" value="Ribonuclease Z/Hydroxyacylglutathione hydrolase-like"/>
    <property type="match status" value="1"/>
</dbReference>
<dbReference type="AlphaFoldDB" id="A0A6G1J7A7"/>
<organism evidence="2 3">
    <name type="scientific">Lentithecium fluviatile CBS 122367</name>
    <dbReference type="NCBI Taxonomy" id="1168545"/>
    <lineage>
        <taxon>Eukaryota</taxon>
        <taxon>Fungi</taxon>
        <taxon>Dikarya</taxon>
        <taxon>Ascomycota</taxon>
        <taxon>Pezizomycotina</taxon>
        <taxon>Dothideomycetes</taxon>
        <taxon>Pleosporomycetidae</taxon>
        <taxon>Pleosporales</taxon>
        <taxon>Massarineae</taxon>
        <taxon>Lentitheciaceae</taxon>
        <taxon>Lentithecium</taxon>
    </lineage>
</organism>
<dbReference type="Pfam" id="PF00753">
    <property type="entry name" value="Lactamase_B"/>
    <property type="match status" value="1"/>
</dbReference>
<dbReference type="InterPro" id="IPR036866">
    <property type="entry name" value="RibonucZ/Hydroxyglut_hydro"/>
</dbReference>
<evidence type="ECO:0000259" key="1">
    <source>
        <dbReference type="SMART" id="SM00849"/>
    </source>
</evidence>
<keyword evidence="2" id="KW-0378">Hydrolase</keyword>
<reference evidence="2" key="1">
    <citation type="journal article" date="2020" name="Stud. Mycol.">
        <title>101 Dothideomycetes genomes: a test case for predicting lifestyles and emergence of pathogens.</title>
        <authorList>
            <person name="Haridas S."/>
            <person name="Albert R."/>
            <person name="Binder M."/>
            <person name="Bloem J."/>
            <person name="Labutti K."/>
            <person name="Salamov A."/>
            <person name="Andreopoulos B."/>
            <person name="Baker S."/>
            <person name="Barry K."/>
            <person name="Bills G."/>
            <person name="Bluhm B."/>
            <person name="Cannon C."/>
            <person name="Castanera R."/>
            <person name="Culley D."/>
            <person name="Daum C."/>
            <person name="Ezra D."/>
            <person name="Gonzalez J."/>
            <person name="Henrissat B."/>
            <person name="Kuo A."/>
            <person name="Liang C."/>
            <person name="Lipzen A."/>
            <person name="Lutzoni F."/>
            <person name="Magnuson J."/>
            <person name="Mondo S."/>
            <person name="Nolan M."/>
            <person name="Ohm R."/>
            <person name="Pangilinan J."/>
            <person name="Park H.-J."/>
            <person name="Ramirez L."/>
            <person name="Alfaro M."/>
            <person name="Sun H."/>
            <person name="Tritt A."/>
            <person name="Yoshinaga Y."/>
            <person name="Zwiers L.-H."/>
            <person name="Turgeon B."/>
            <person name="Goodwin S."/>
            <person name="Spatafora J."/>
            <person name="Crous P."/>
            <person name="Grigoriev I."/>
        </authorList>
    </citation>
    <scope>NUCLEOTIDE SEQUENCE</scope>
    <source>
        <strain evidence="2">CBS 122367</strain>
    </source>
</reference>
<keyword evidence="3" id="KW-1185">Reference proteome</keyword>
<accession>A0A6G1J7A7</accession>
<dbReference type="InterPro" id="IPR050855">
    <property type="entry name" value="NDM-1-like"/>
</dbReference>
<sequence>MSKEVRPPSERLATLRTLTPGPAGIYAYYDGRVGGRLVSPSYNVIDDGAFVLGVCTYAIISGTEALLYDAGITPEHAAFMLDHVKSLGATKVIVVYSHFHDDHIAGAVALKDGGLDEIIAHVKTERELKEGKEELGKGIPPIEVVLPTRMYEESLTLQVGSRIVKILNFNIHTKDGTVLFLPEEGLLFAGDTLEDTATYIGDAGNLSTHQEELKRMAQLPIKKILPAHGSPDRIASGGYDPSLIDATVRYIQAVDESVPEPKAWKLRLEEVVAADVEAGNLIFFGEYEEVHRSNVKCIQDFRSKGHQLDD</sequence>
<evidence type="ECO:0000313" key="3">
    <source>
        <dbReference type="Proteomes" id="UP000799291"/>
    </source>
</evidence>
<dbReference type="GO" id="GO:0016787">
    <property type="term" value="F:hydrolase activity"/>
    <property type="evidence" value="ECO:0007669"/>
    <property type="project" value="UniProtKB-KW"/>
</dbReference>
<dbReference type="EMBL" id="MU005577">
    <property type="protein sequence ID" value="KAF2686073.1"/>
    <property type="molecule type" value="Genomic_DNA"/>
</dbReference>
<dbReference type="InterPro" id="IPR001279">
    <property type="entry name" value="Metallo-B-lactamas"/>
</dbReference>